<dbReference type="CDD" id="cd03801">
    <property type="entry name" value="GT4_PimA-like"/>
    <property type="match status" value="1"/>
</dbReference>
<dbReference type="OrthoDB" id="9797829at2"/>
<dbReference type="Pfam" id="PF00534">
    <property type="entry name" value="Glycos_transf_1"/>
    <property type="match status" value="1"/>
</dbReference>
<dbReference type="CAZy" id="GT4">
    <property type="family name" value="Glycosyltransferase Family 4"/>
</dbReference>
<feature type="domain" description="Glycosyl transferase family 1" evidence="1">
    <location>
        <begin position="193"/>
        <end position="357"/>
    </location>
</feature>
<dbReference type="STRING" id="583355.Caka_0393"/>
<dbReference type="HOGENOM" id="CLU_009583_2_5_0"/>
<proteinExistence type="predicted"/>
<dbReference type="Pfam" id="PF13439">
    <property type="entry name" value="Glyco_transf_4"/>
    <property type="match status" value="1"/>
</dbReference>
<feature type="domain" description="Glycosyltransferase subfamily 4-like N-terminal" evidence="2">
    <location>
        <begin position="37"/>
        <end position="186"/>
    </location>
</feature>
<dbReference type="PANTHER" id="PTHR45947:SF3">
    <property type="entry name" value="SULFOQUINOVOSYL TRANSFERASE SQD2"/>
    <property type="match status" value="1"/>
</dbReference>
<dbReference type="InterPro" id="IPR001296">
    <property type="entry name" value="Glyco_trans_1"/>
</dbReference>
<organism evidence="3 4">
    <name type="scientific">Coraliomargarita akajimensis (strain DSM 45221 / IAM 15411 / JCM 23193 / KCTC 12865 / 04OKA010-24)</name>
    <dbReference type="NCBI Taxonomy" id="583355"/>
    <lineage>
        <taxon>Bacteria</taxon>
        <taxon>Pseudomonadati</taxon>
        <taxon>Verrucomicrobiota</taxon>
        <taxon>Opitutia</taxon>
        <taxon>Puniceicoccales</taxon>
        <taxon>Coraliomargaritaceae</taxon>
        <taxon>Coraliomargarita</taxon>
    </lineage>
</organism>
<protein>
    <submittedName>
        <fullName evidence="3">Glycosyl transferase group 1</fullName>
    </submittedName>
</protein>
<dbReference type="KEGG" id="caa:Caka_0393"/>
<dbReference type="InterPro" id="IPR028098">
    <property type="entry name" value="Glyco_trans_4-like_N"/>
</dbReference>
<dbReference type="eggNOG" id="COG0438">
    <property type="taxonomic scope" value="Bacteria"/>
</dbReference>
<evidence type="ECO:0000313" key="4">
    <source>
        <dbReference type="Proteomes" id="UP000000925"/>
    </source>
</evidence>
<keyword evidence="4" id="KW-1185">Reference proteome</keyword>
<accession>D5EML2</accession>
<dbReference type="RefSeq" id="WP_013042143.1">
    <property type="nucleotide sequence ID" value="NC_014008.1"/>
</dbReference>
<gene>
    <name evidence="3" type="ordered locus">Caka_0393</name>
</gene>
<dbReference type="Gene3D" id="3.40.50.2000">
    <property type="entry name" value="Glycogen Phosphorylase B"/>
    <property type="match status" value="2"/>
</dbReference>
<keyword evidence="3" id="KW-0808">Transferase</keyword>
<dbReference type="PANTHER" id="PTHR45947">
    <property type="entry name" value="SULFOQUINOVOSYL TRANSFERASE SQD2"/>
    <property type="match status" value="1"/>
</dbReference>
<dbReference type="GO" id="GO:0016757">
    <property type="term" value="F:glycosyltransferase activity"/>
    <property type="evidence" value="ECO:0007669"/>
    <property type="project" value="InterPro"/>
</dbReference>
<dbReference type="AlphaFoldDB" id="D5EML2"/>
<dbReference type="InterPro" id="IPR050194">
    <property type="entry name" value="Glycosyltransferase_grp1"/>
</dbReference>
<sequence length="387" mass="43339">MKIGFAGPVDTRVLAQTQSLPETTFPEAYGLPVNALLIAALLQKGHEVVVFGLSDQIDEPMQWNFGALKVYLGRYRKSGRAKDFFKIERSDLISAMKREPCDILNAHWTYEFAQAALSVDRNAIISVRDWAPAILKQLPDPYRFIRLLMAAHVYWKGRVFTVNSPYMKKVVERWTRHQTTLIPNGLADAAFDQRAQWKHDDGSQSIIAINRGFFERKNLPTLLRAFAELRKDLPELRLKLVGRGSEPNGIGQQWAIKEQLDGGVDFLGIRPFDEVQELLVQSSLLVHPSHEESFGMVLLEAMAKGVPVVGGVKSGAVPWVLNQGDAGVLVDVKKPGPMLDAIKRLLMDEATWTSYSTRGYAHAYSTFRMSGVAEKYYGCYLSQKGVA</sequence>
<evidence type="ECO:0000313" key="3">
    <source>
        <dbReference type="EMBL" id="ADE53418.1"/>
    </source>
</evidence>
<dbReference type="SUPFAM" id="SSF53756">
    <property type="entry name" value="UDP-Glycosyltransferase/glycogen phosphorylase"/>
    <property type="match status" value="1"/>
</dbReference>
<dbReference type="EMBL" id="CP001998">
    <property type="protein sequence ID" value="ADE53418.1"/>
    <property type="molecule type" value="Genomic_DNA"/>
</dbReference>
<evidence type="ECO:0000259" key="2">
    <source>
        <dbReference type="Pfam" id="PF13439"/>
    </source>
</evidence>
<dbReference type="Proteomes" id="UP000000925">
    <property type="component" value="Chromosome"/>
</dbReference>
<evidence type="ECO:0000259" key="1">
    <source>
        <dbReference type="Pfam" id="PF00534"/>
    </source>
</evidence>
<name>D5EML2_CORAD</name>
<reference evidence="3 4" key="1">
    <citation type="journal article" date="2010" name="Stand. Genomic Sci.">
        <title>Complete genome sequence of Coraliomargarita akajimensis type strain (04OKA010-24).</title>
        <authorList>
            <person name="Mavromatis K."/>
            <person name="Abt B."/>
            <person name="Brambilla E."/>
            <person name="Lapidus A."/>
            <person name="Copeland A."/>
            <person name="Deshpande S."/>
            <person name="Nolan M."/>
            <person name="Lucas S."/>
            <person name="Tice H."/>
            <person name="Cheng J.F."/>
            <person name="Han C."/>
            <person name="Detter J.C."/>
            <person name="Woyke T."/>
            <person name="Goodwin L."/>
            <person name="Pitluck S."/>
            <person name="Held B."/>
            <person name="Brettin T."/>
            <person name="Tapia R."/>
            <person name="Ivanova N."/>
            <person name="Mikhailova N."/>
            <person name="Pati A."/>
            <person name="Liolios K."/>
            <person name="Chen A."/>
            <person name="Palaniappan K."/>
            <person name="Land M."/>
            <person name="Hauser L."/>
            <person name="Chang Y.J."/>
            <person name="Jeffries C.D."/>
            <person name="Rohde M."/>
            <person name="Goker M."/>
            <person name="Bristow J."/>
            <person name="Eisen J.A."/>
            <person name="Markowitz V."/>
            <person name="Hugenholtz P."/>
            <person name="Klenk H.P."/>
            <person name="Kyrpides N.C."/>
        </authorList>
    </citation>
    <scope>NUCLEOTIDE SEQUENCE [LARGE SCALE GENOMIC DNA]</scope>
    <source>
        <strain evidence="4">DSM 45221 / IAM 15411 / JCM 23193 / KCTC 12865</strain>
    </source>
</reference>